<protein>
    <submittedName>
        <fullName evidence="2">Uncharacterized protein</fullName>
    </submittedName>
</protein>
<feature type="transmembrane region" description="Helical" evidence="1">
    <location>
        <begin position="42"/>
        <end position="63"/>
    </location>
</feature>
<gene>
    <name evidence="2" type="ORF">SAMN04488137_1006</name>
</gene>
<dbReference type="STRING" id="459525.SAMN04488137_1006"/>
<proteinExistence type="predicted"/>
<dbReference type="OrthoDB" id="2330154at2"/>
<keyword evidence="1" id="KW-0472">Membrane</keyword>
<name>A0A1G9ULU7_9BACL</name>
<dbReference type="RefSeq" id="WP_090233009.1">
    <property type="nucleotide sequence ID" value="NZ_FNHW01000001.1"/>
</dbReference>
<dbReference type="AlphaFoldDB" id="A0A1G9ULU7"/>
<dbReference type="Proteomes" id="UP000199544">
    <property type="component" value="Unassembled WGS sequence"/>
</dbReference>
<keyword evidence="3" id="KW-1185">Reference proteome</keyword>
<dbReference type="EMBL" id="FNHW01000001">
    <property type="protein sequence ID" value="SDM60909.1"/>
    <property type="molecule type" value="Genomic_DNA"/>
</dbReference>
<feature type="transmembrane region" description="Helical" evidence="1">
    <location>
        <begin position="9"/>
        <end position="30"/>
    </location>
</feature>
<keyword evidence="1" id="KW-1133">Transmembrane helix</keyword>
<evidence type="ECO:0000256" key="1">
    <source>
        <dbReference type="SAM" id="Phobius"/>
    </source>
</evidence>
<organism evidence="2 3">
    <name type="scientific">Fictibacillus solisalsi</name>
    <dbReference type="NCBI Taxonomy" id="459525"/>
    <lineage>
        <taxon>Bacteria</taxon>
        <taxon>Bacillati</taxon>
        <taxon>Bacillota</taxon>
        <taxon>Bacilli</taxon>
        <taxon>Bacillales</taxon>
        <taxon>Fictibacillaceae</taxon>
        <taxon>Fictibacillus</taxon>
    </lineage>
</organism>
<reference evidence="3" key="1">
    <citation type="submission" date="2016-10" db="EMBL/GenBank/DDBJ databases">
        <authorList>
            <person name="Varghese N."/>
            <person name="Submissions S."/>
        </authorList>
    </citation>
    <scope>NUCLEOTIDE SEQUENCE [LARGE SCALE GENOMIC DNA]</scope>
    <source>
        <strain evidence="3">CGMCC 1.6854</strain>
    </source>
</reference>
<sequence>MFRLSPKTIIISVASILLFPVLVNYTLFLARVPSVFGSSDNWLSFWGNYTGGIVSAVVAYFVASSQLKKQTEISLMEQRLVMEESMRSKKINQLPALARMKIELRNMIYSLEQAFEMTSSGEQQEKGETITFIALDEDNWRYLDRIEDIGFQLELIDKKSFFKQLYKTLDYEYLSAEFRIEELKEKNVLEGLNASEKDEWLKLELDFRVNSSIQRAMLLSAKESNLVKYLEELLEQIEDEIKACKEF</sequence>
<evidence type="ECO:0000313" key="2">
    <source>
        <dbReference type="EMBL" id="SDM60909.1"/>
    </source>
</evidence>
<keyword evidence="1" id="KW-0812">Transmembrane</keyword>
<accession>A0A1G9ULU7</accession>
<evidence type="ECO:0000313" key="3">
    <source>
        <dbReference type="Proteomes" id="UP000199544"/>
    </source>
</evidence>